<organism evidence="2">
    <name type="scientific">Candidatus Methanophaga sp. ANME-1 ERB7</name>
    <dbReference type="NCBI Taxonomy" id="2759913"/>
    <lineage>
        <taxon>Archaea</taxon>
        <taxon>Methanobacteriati</taxon>
        <taxon>Methanobacteriota</taxon>
        <taxon>Stenosarchaea group</taxon>
        <taxon>Methanomicrobia</taxon>
        <taxon>Candidatus Methanophagales</taxon>
        <taxon>Candidatus Methanophagaceae</taxon>
        <taxon>Candidatus Methanophaga</taxon>
    </lineage>
</organism>
<keyword evidence="1" id="KW-1133">Transmembrane helix</keyword>
<keyword evidence="1" id="KW-0472">Membrane</keyword>
<dbReference type="EMBL" id="MT631679">
    <property type="protein sequence ID" value="QNO57090.1"/>
    <property type="molecule type" value="Genomic_DNA"/>
</dbReference>
<dbReference type="AlphaFoldDB" id="A0A7G9ZA06"/>
<keyword evidence="1" id="KW-0812">Transmembrane</keyword>
<sequence>MVTTHSLGFVSSSIILYLLAFVYSSSIAEVMPLASVLVVVGTLGGSFPDIDRVEGKIGFINIVHRKTLHYPLGYFVLALIAYVFFLYYSDWRSVCWFAIAFFIGAGLHSVMDILDGPRDIDLNEGVYEHLTRKWIRARDKIHFASLWEWIMYSLFSLGFILIAPFLPPFWKIQGVYISGGVYFITCVVGAAYESYYTLPKRREARKKYRL</sequence>
<reference evidence="2" key="1">
    <citation type="submission" date="2020-06" db="EMBL/GenBank/DDBJ databases">
        <title>Unique genomic features of the anaerobic methanotrophic archaea.</title>
        <authorList>
            <person name="Chadwick G.L."/>
            <person name="Skennerton C.T."/>
            <person name="Laso-Perez R."/>
            <person name="Leu A.O."/>
            <person name="Speth D.R."/>
            <person name="Yu H."/>
            <person name="Morgan-Lang C."/>
            <person name="Hatzenpichler R."/>
            <person name="Goudeau D."/>
            <person name="Malmstrom R."/>
            <person name="Brazelton W.J."/>
            <person name="Woyke T."/>
            <person name="Hallam S.J."/>
            <person name="Tyson G.W."/>
            <person name="Wegener G."/>
            <person name="Boetius A."/>
            <person name="Orphan V."/>
        </authorList>
    </citation>
    <scope>NUCLEOTIDE SEQUENCE</scope>
</reference>
<feature type="transmembrane region" description="Helical" evidence="1">
    <location>
        <begin position="30"/>
        <end position="47"/>
    </location>
</feature>
<feature type="transmembrane region" description="Helical" evidence="1">
    <location>
        <begin position="176"/>
        <end position="198"/>
    </location>
</feature>
<dbReference type="InterPro" id="IPR007404">
    <property type="entry name" value="YdjM-like"/>
</dbReference>
<evidence type="ECO:0000313" key="2">
    <source>
        <dbReference type="EMBL" id="QNO57090.1"/>
    </source>
</evidence>
<feature type="transmembrane region" description="Helical" evidence="1">
    <location>
        <begin position="94"/>
        <end position="114"/>
    </location>
</feature>
<feature type="transmembrane region" description="Helical" evidence="1">
    <location>
        <begin position="146"/>
        <end position="170"/>
    </location>
</feature>
<dbReference type="Pfam" id="PF04307">
    <property type="entry name" value="YdjM"/>
    <property type="match status" value="1"/>
</dbReference>
<gene>
    <name evidence="2" type="ORF">KECNCEJL_00002</name>
</gene>
<protein>
    <recommendedName>
        <fullName evidence="3">Metal-dependent hydrolase</fullName>
    </recommendedName>
</protein>
<name>A0A7G9ZA06_9EURY</name>
<proteinExistence type="predicted"/>
<evidence type="ECO:0000256" key="1">
    <source>
        <dbReference type="SAM" id="Phobius"/>
    </source>
</evidence>
<feature type="transmembrane region" description="Helical" evidence="1">
    <location>
        <begin position="7"/>
        <end position="24"/>
    </location>
</feature>
<feature type="transmembrane region" description="Helical" evidence="1">
    <location>
        <begin position="68"/>
        <end position="88"/>
    </location>
</feature>
<evidence type="ECO:0008006" key="3">
    <source>
        <dbReference type="Google" id="ProtNLM"/>
    </source>
</evidence>
<accession>A0A7G9ZA06</accession>